<keyword evidence="2" id="KW-0418">Kinase</keyword>
<dbReference type="PANTHER" id="PTHR24421">
    <property type="entry name" value="NITRATE/NITRITE SENSOR PROTEIN NARX-RELATED"/>
    <property type="match status" value="1"/>
</dbReference>
<dbReference type="CDD" id="cd16917">
    <property type="entry name" value="HATPase_UhpB-NarQ-NarX-like"/>
    <property type="match status" value="1"/>
</dbReference>
<keyword evidence="3" id="KW-0902">Two-component regulatory system</keyword>
<dbReference type="PANTHER" id="PTHR24421:SF61">
    <property type="entry name" value="OXYGEN SENSOR HISTIDINE KINASE NREB"/>
    <property type="match status" value="1"/>
</dbReference>
<evidence type="ECO:0000256" key="1">
    <source>
        <dbReference type="ARBA" id="ARBA00022679"/>
    </source>
</evidence>
<keyword evidence="7" id="KW-1185">Reference proteome</keyword>
<feature type="transmembrane region" description="Helical" evidence="4">
    <location>
        <begin position="20"/>
        <end position="38"/>
    </location>
</feature>
<feature type="transmembrane region" description="Helical" evidence="4">
    <location>
        <begin position="72"/>
        <end position="94"/>
    </location>
</feature>
<accession>A0ABT2JF47</accession>
<keyword evidence="4" id="KW-0472">Membrane</keyword>
<dbReference type="Proteomes" id="UP001156441">
    <property type="component" value="Unassembled WGS sequence"/>
</dbReference>
<dbReference type="Gene3D" id="3.30.565.10">
    <property type="entry name" value="Histidine kinase-like ATPase, C-terminal domain"/>
    <property type="match status" value="1"/>
</dbReference>
<gene>
    <name evidence="6" type="ORF">JT362_25565</name>
</gene>
<dbReference type="RefSeq" id="WP_260194324.1">
    <property type="nucleotide sequence ID" value="NZ_JAFFZE010000019.1"/>
</dbReference>
<evidence type="ECO:0000259" key="5">
    <source>
        <dbReference type="SMART" id="SM00387"/>
    </source>
</evidence>
<sequence>MTAQVRVPKDPTVPLWRAAVLLRVLTLLFAAVVVVTYLDEYARPWLALVTIGVMAGWTGVVSARYLRPTDRLLGFTVADLAVSCAAMSASRLVLTPEQLAGGSTPLVTTVWVTGVVAAGAVGGGPTVGAVFGGVVSAFNYGVRGYVDIDLTRDLFLLVGVGFVLGLAAASSRRSAERLARALRVEAATAERERLARSIHDSVLQVLARVRRRGAELGAGGEAVELARLAGEQEIALRTLVSTAPGTTGEDDTADLAARLRLLATGRAEVSVPATEVRLPATVAAELESVVAEALANVVRHAGPDARAWVLLEDLGTEVVVSVRDDGVGIAPGRLAEAEREGRLGIASSMRGRIADLGGTIAVETEPGAGVEWELKVPRASR</sequence>
<evidence type="ECO:0000256" key="2">
    <source>
        <dbReference type="ARBA" id="ARBA00022777"/>
    </source>
</evidence>
<feature type="transmembrane region" description="Helical" evidence="4">
    <location>
        <begin position="106"/>
        <end position="134"/>
    </location>
</feature>
<dbReference type="InterPro" id="IPR036890">
    <property type="entry name" value="HATPase_C_sf"/>
</dbReference>
<keyword evidence="6" id="KW-0067">ATP-binding</keyword>
<keyword evidence="6" id="KW-0547">Nucleotide-binding</keyword>
<evidence type="ECO:0000256" key="3">
    <source>
        <dbReference type="ARBA" id="ARBA00023012"/>
    </source>
</evidence>
<comment type="caution">
    <text evidence="6">The sequence shown here is derived from an EMBL/GenBank/DDBJ whole genome shotgun (WGS) entry which is preliminary data.</text>
</comment>
<dbReference type="InterPro" id="IPR050482">
    <property type="entry name" value="Sensor_HK_TwoCompSys"/>
</dbReference>
<dbReference type="InterPro" id="IPR003594">
    <property type="entry name" value="HATPase_dom"/>
</dbReference>
<keyword evidence="4" id="KW-0812">Transmembrane</keyword>
<dbReference type="NCBIfam" id="NF047322">
    <property type="entry name" value="HK_morpho_MacS"/>
    <property type="match status" value="1"/>
</dbReference>
<name>A0ABT2JF47_9PSEU</name>
<evidence type="ECO:0000313" key="6">
    <source>
        <dbReference type="EMBL" id="MCT2586497.1"/>
    </source>
</evidence>
<protein>
    <submittedName>
        <fullName evidence="6">ATP-binding protein</fullName>
    </submittedName>
</protein>
<reference evidence="6 7" key="1">
    <citation type="submission" date="2021-02" db="EMBL/GenBank/DDBJ databases">
        <title>Actinophytocola xerophila sp. nov., isolated from soil of cotton cropping field.</title>
        <authorList>
            <person name="Huang R."/>
            <person name="Chen X."/>
            <person name="Ge X."/>
            <person name="Liu W."/>
        </authorList>
    </citation>
    <scope>NUCLEOTIDE SEQUENCE [LARGE SCALE GENOMIC DNA]</scope>
    <source>
        <strain evidence="6 7">S1-96</strain>
    </source>
</reference>
<dbReference type="GO" id="GO:0005524">
    <property type="term" value="F:ATP binding"/>
    <property type="evidence" value="ECO:0007669"/>
    <property type="project" value="UniProtKB-KW"/>
</dbReference>
<feature type="transmembrane region" description="Helical" evidence="4">
    <location>
        <begin position="45"/>
        <end position="66"/>
    </location>
</feature>
<keyword evidence="1" id="KW-0808">Transferase</keyword>
<dbReference type="Pfam" id="PF02518">
    <property type="entry name" value="HATPase_c"/>
    <property type="match status" value="1"/>
</dbReference>
<keyword evidence="4" id="KW-1133">Transmembrane helix</keyword>
<evidence type="ECO:0000256" key="4">
    <source>
        <dbReference type="SAM" id="Phobius"/>
    </source>
</evidence>
<dbReference type="InterPro" id="IPR045975">
    <property type="entry name" value="DUF5931"/>
</dbReference>
<proteinExistence type="predicted"/>
<feature type="domain" description="Histidine kinase/HSP90-like ATPase" evidence="5">
    <location>
        <begin position="281"/>
        <end position="378"/>
    </location>
</feature>
<feature type="transmembrane region" description="Helical" evidence="4">
    <location>
        <begin position="154"/>
        <end position="171"/>
    </location>
</feature>
<evidence type="ECO:0000313" key="7">
    <source>
        <dbReference type="Proteomes" id="UP001156441"/>
    </source>
</evidence>
<dbReference type="SUPFAM" id="SSF55874">
    <property type="entry name" value="ATPase domain of HSP90 chaperone/DNA topoisomerase II/histidine kinase"/>
    <property type="match status" value="1"/>
</dbReference>
<dbReference type="SMART" id="SM00387">
    <property type="entry name" value="HATPase_c"/>
    <property type="match status" value="1"/>
</dbReference>
<dbReference type="EMBL" id="JAFFZE010000019">
    <property type="protein sequence ID" value="MCT2586497.1"/>
    <property type="molecule type" value="Genomic_DNA"/>
</dbReference>
<organism evidence="6 7">
    <name type="scientific">Actinophytocola gossypii</name>
    <dbReference type="NCBI Taxonomy" id="2812003"/>
    <lineage>
        <taxon>Bacteria</taxon>
        <taxon>Bacillati</taxon>
        <taxon>Actinomycetota</taxon>
        <taxon>Actinomycetes</taxon>
        <taxon>Pseudonocardiales</taxon>
        <taxon>Pseudonocardiaceae</taxon>
    </lineage>
</organism>
<dbReference type="Pfam" id="PF19354">
    <property type="entry name" value="DUF5931"/>
    <property type="match status" value="1"/>
</dbReference>